<keyword evidence="3 8" id="KW-0479">Metal-binding</keyword>
<evidence type="ECO:0000259" key="11">
    <source>
        <dbReference type="Pfam" id="PF02540"/>
    </source>
</evidence>
<comment type="caution">
    <text evidence="8">Lacks conserved residue(s) required for the propagation of feature annotation.</text>
</comment>
<comment type="subunit">
    <text evidence="8">Homodimer.</text>
</comment>
<feature type="domain" description="NAD/GMP synthase" evidence="11">
    <location>
        <begin position="12"/>
        <end position="247"/>
    </location>
</feature>
<keyword evidence="13" id="KW-1185">Reference proteome</keyword>
<dbReference type="HAMAP" id="MF_00193">
    <property type="entry name" value="NadE_ammonia_dep"/>
    <property type="match status" value="1"/>
</dbReference>
<dbReference type="SUPFAM" id="SSF52402">
    <property type="entry name" value="Adenine nucleotide alpha hydrolases-like"/>
    <property type="match status" value="1"/>
</dbReference>
<dbReference type="InterPro" id="IPR022310">
    <property type="entry name" value="NAD/GMP_synthase"/>
</dbReference>
<feature type="binding site" evidence="8">
    <location>
        <position position="132"/>
    </location>
    <ligand>
        <name>ATP</name>
        <dbReference type="ChEBI" id="CHEBI:30616"/>
    </ligand>
</feature>
<evidence type="ECO:0000256" key="10">
    <source>
        <dbReference type="RuleBase" id="RU003812"/>
    </source>
</evidence>
<dbReference type="CDD" id="cd00553">
    <property type="entry name" value="NAD_synthase"/>
    <property type="match status" value="1"/>
</dbReference>
<evidence type="ECO:0000256" key="2">
    <source>
        <dbReference type="ARBA" id="ARBA00022598"/>
    </source>
</evidence>
<feature type="binding site" evidence="8">
    <location>
        <position position="161"/>
    </location>
    <ligand>
        <name>ATP</name>
        <dbReference type="ChEBI" id="CHEBI:30616"/>
    </ligand>
</feature>
<evidence type="ECO:0000256" key="9">
    <source>
        <dbReference type="RuleBase" id="RU003811"/>
    </source>
</evidence>
<dbReference type="PANTHER" id="PTHR23090:SF9">
    <property type="entry name" value="GLUTAMINE-DEPENDENT NAD(+) SYNTHETASE"/>
    <property type="match status" value="1"/>
</dbReference>
<feature type="binding site" description="in other chain" evidence="8">
    <location>
        <position position="112"/>
    </location>
    <ligand>
        <name>deamido-NAD(+)</name>
        <dbReference type="ChEBI" id="CHEBI:58437"/>
        <note>ligand shared between two neighboring subunits</note>
    </ligand>
</feature>
<dbReference type="NCBIfam" id="TIGR00552">
    <property type="entry name" value="nadE"/>
    <property type="match status" value="1"/>
</dbReference>
<keyword evidence="4 8" id="KW-0547">Nucleotide-binding</keyword>
<dbReference type="NCBIfam" id="NF010587">
    <property type="entry name" value="PRK13980.1"/>
    <property type="match status" value="1"/>
</dbReference>
<comment type="similarity">
    <text evidence="1 8 9">Belongs to the NAD synthetase family.</text>
</comment>
<evidence type="ECO:0000256" key="8">
    <source>
        <dbReference type="HAMAP-Rule" id="MF_00193"/>
    </source>
</evidence>
<feature type="binding site" evidence="8">
    <location>
        <position position="137"/>
    </location>
    <ligand>
        <name>Mg(2+)</name>
        <dbReference type="ChEBI" id="CHEBI:18420"/>
    </ligand>
</feature>
<keyword evidence="5 8" id="KW-0067">ATP-binding</keyword>
<name>A0ABX5Z1A6_SULMU</name>
<dbReference type="PANTHER" id="PTHR23090">
    <property type="entry name" value="NH 3 /GLUTAMINE-DEPENDENT NAD + SYNTHETASE"/>
    <property type="match status" value="1"/>
</dbReference>
<gene>
    <name evidence="8" type="primary">nadE</name>
    <name evidence="12" type="ORF">SMN_1907</name>
</gene>
<accession>A0ABX5Z1A6</accession>
<dbReference type="EMBL" id="CP042966">
    <property type="protein sequence ID" value="QEH06672.1"/>
    <property type="molecule type" value="Genomic_DNA"/>
</dbReference>
<evidence type="ECO:0000256" key="6">
    <source>
        <dbReference type="ARBA" id="ARBA00022842"/>
    </source>
</evidence>
<evidence type="ECO:0000313" key="13">
    <source>
        <dbReference type="Proteomes" id="UP000323483"/>
    </source>
</evidence>
<feature type="binding site" evidence="8">
    <location>
        <begin position="31"/>
        <end position="38"/>
    </location>
    <ligand>
        <name>ATP</name>
        <dbReference type="ChEBI" id="CHEBI:30616"/>
    </ligand>
</feature>
<dbReference type="Gene3D" id="3.40.50.620">
    <property type="entry name" value="HUPs"/>
    <property type="match status" value="1"/>
</dbReference>
<evidence type="ECO:0000256" key="7">
    <source>
        <dbReference type="ARBA" id="ARBA00023027"/>
    </source>
</evidence>
<dbReference type="InterPro" id="IPR022926">
    <property type="entry name" value="NH(3)-dep_NAD(+)_synth"/>
</dbReference>
<evidence type="ECO:0000256" key="5">
    <source>
        <dbReference type="ARBA" id="ARBA00022840"/>
    </source>
</evidence>
<comment type="catalytic activity">
    <reaction evidence="8 10">
        <text>deamido-NAD(+) + NH4(+) + ATP = AMP + diphosphate + NAD(+) + H(+)</text>
        <dbReference type="Rhea" id="RHEA:21188"/>
        <dbReference type="ChEBI" id="CHEBI:15378"/>
        <dbReference type="ChEBI" id="CHEBI:28938"/>
        <dbReference type="ChEBI" id="CHEBI:30616"/>
        <dbReference type="ChEBI" id="CHEBI:33019"/>
        <dbReference type="ChEBI" id="CHEBI:57540"/>
        <dbReference type="ChEBI" id="CHEBI:58437"/>
        <dbReference type="ChEBI" id="CHEBI:456215"/>
        <dbReference type="EC" id="6.3.1.5"/>
    </reaction>
</comment>
<dbReference type="InterPro" id="IPR014729">
    <property type="entry name" value="Rossmann-like_a/b/a_fold"/>
</dbReference>
<dbReference type="EC" id="6.3.1.5" evidence="8 10"/>
<proteinExistence type="inferred from homology"/>
<evidence type="ECO:0000313" key="12">
    <source>
        <dbReference type="EMBL" id="QEH06672.1"/>
    </source>
</evidence>
<sequence length="256" mass="27924">MMNKYQTIENFLIKFLQDEVQKAGFSKVVLGISGGVDSAVVAILAHKAFQDNLLGIMLPASTSSRASLEHASELCQKFGIKVEKIPVGPLVDTYFHDKKDASKLRIGNFSARMRMSVLYDISARENALVLGTGNKSEILLGYGTIFGDLACAINPIGGLYKTEIFEFAAYLGVPSSILTKAPSADLWEEQSDEGEFGFSYAQIDKVLYAHIEEGKDKKALLASGFEKELVEMALERIASNLFKGKLPTIADLTAVK</sequence>
<keyword evidence="7 8" id="KW-0520">NAD</keyword>
<organism evidence="12 13">
    <name type="scientific">Sulfurospirillum multivorans</name>
    <name type="common">Dehalospirillum multivorans</name>
    <dbReference type="NCBI Taxonomy" id="66821"/>
    <lineage>
        <taxon>Bacteria</taxon>
        <taxon>Pseudomonadati</taxon>
        <taxon>Campylobacterota</taxon>
        <taxon>Epsilonproteobacteria</taxon>
        <taxon>Campylobacterales</taxon>
        <taxon>Sulfurospirillaceae</taxon>
        <taxon>Sulfurospirillum</taxon>
    </lineage>
</organism>
<keyword evidence="2 8" id="KW-0436">Ligase</keyword>
<keyword evidence="6 8" id="KW-0460">Magnesium</keyword>
<dbReference type="Pfam" id="PF02540">
    <property type="entry name" value="NAD_synthase"/>
    <property type="match status" value="1"/>
</dbReference>
<evidence type="ECO:0000256" key="4">
    <source>
        <dbReference type="ARBA" id="ARBA00022741"/>
    </source>
</evidence>
<evidence type="ECO:0000256" key="3">
    <source>
        <dbReference type="ARBA" id="ARBA00022723"/>
    </source>
</evidence>
<dbReference type="InterPro" id="IPR003694">
    <property type="entry name" value="NAD_synthase"/>
</dbReference>
<protein>
    <recommendedName>
        <fullName evidence="8 10">NH(3)-dependent NAD(+) synthetase</fullName>
        <ecNumber evidence="8 10">6.3.1.5</ecNumber>
    </recommendedName>
</protein>
<feature type="binding site" evidence="8">
    <location>
        <position position="183"/>
    </location>
    <ligand>
        <name>ATP</name>
        <dbReference type="ChEBI" id="CHEBI:30616"/>
    </ligand>
</feature>
<reference evidence="12" key="1">
    <citation type="submission" date="2019-08" db="EMBL/GenBank/DDBJ databases">
        <title>Organohalide respiration in Sulfurospirillum species is regulated by a two-component system as unraveled by comparative genomics, and transcriptomics, and regulator binding studies.</title>
        <authorList>
            <person name="Goris T."/>
            <person name="Esken J."/>
            <person name="Gadkari J."/>
            <person name="Bischler T."/>
            <person name="Foerstner K."/>
            <person name="Sharma C.M."/>
            <person name="Diekert G."/>
            <person name="Schubert T."/>
        </authorList>
    </citation>
    <scope>NUCLEOTIDE SEQUENCE [LARGE SCALE GENOMIC DNA]</scope>
    <source>
        <strain evidence="12">N</strain>
    </source>
</reference>
<feature type="binding site" evidence="8">
    <location>
        <position position="37"/>
    </location>
    <ligand>
        <name>Mg(2+)</name>
        <dbReference type="ChEBI" id="CHEBI:18420"/>
    </ligand>
</feature>
<dbReference type="Proteomes" id="UP000323483">
    <property type="component" value="Chromosome"/>
</dbReference>
<dbReference type="GO" id="GO:0008795">
    <property type="term" value="F:NAD+ synthase activity"/>
    <property type="evidence" value="ECO:0007669"/>
    <property type="project" value="UniProtKB-EC"/>
</dbReference>
<comment type="pathway">
    <text evidence="8">Cofactor biosynthesis; NAD(+) biosynthesis; NAD(+) from deamido-NAD(+) (ammonia route): step 1/1.</text>
</comment>
<comment type="function">
    <text evidence="8">Catalyzes the ATP-dependent amidation of deamido-NAD to form NAD. Uses ammonia as a nitrogen source.</text>
</comment>
<evidence type="ECO:0000256" key="1">
    <source>
        <dbReference type="ARBA" id="ARBA00005859"/>
    </source>
</evidence>